<keyword evidence="2" id="KW-0472">Membrane</keyword>
<evidence type="ECO:0000256" key="1">
    <source>
        <dbReference type="SAM" id="MobiDB-lite"/>
    </source>
</evidence>
<name>M2QV05_CERS8</name>
<dbReference type="EMBL" id="KB445792">
    <property type="protein sequence ID" value="EMD40908.1"/>
    <property type="molecule type" value="Genomic_DNA"/>
</dbReference>
<evidence type="ECO:0000256" key="2">
    <source>
        <dbReference type="SAM" id="Phobius"/>
    </source>
</evidence>
<feature type="transmembrane region" description="Helical" evidence="2">
    <location>
        <begin position="226"/>
        <end position="249"/>
    </location>
</feature>
<feature type="compositionally biased region" description="Low complexity" evidence="1">
    <location>
        <begin position="38"/>
        <end position="55"/>
    </location>
</feature>
<keyword evidence="4" id="KW-1185">Reference proteome</keyword>
<evidence type="ECO:0008006" key="5">
    <source>
        <dbReference type="Google" id="ProtNLM"/>
    </source>
</evidence>
<feature type="region of interest" description="Disordered" evidence="1">
    <location>
        <begin position="279"/>
        <end position="319"/>
    </location>
</feature>
<feature type="region of interest" description="Disordered" evidence="1">
    <location>
        <begin position="38"/>
        <end position="152"/>
    </location>
</feature>
<dbReference type="Proteomes" id="UP000016930">
    <property type="component" value="Unassembled WGS sequence"/>
</dbReference>
<evidence type="ECO:0000313" key="4">
    <source>
        <dbReference type="Proteomes" id="UP000016930"/>
    </source>
</evidence>
<dbReference type="STRING" id="914234.M2QV05"/>
<sequence length="404" mass="40582">MRYCSAYAARALTFFTIVILYSHSFTPVLAQATGSSSESSTALSSVSNLQHQSSSTTPGSSVGLATSSSHTPSTGSVPLSAKSSAPPTQSSEPASTSSSPASSSPSPNSDTNAVSSTSTPSSSQGVPSATSSSSAPLTSSSSPSSVATSSASSSSGTVISLASEGVSSAHSGATVTAANTPPAGQTTSLPTSPNQNQLPSSSAIGAAAETGISSASSKSFFDNKGAVAGTFTVVALLGVGAVAAIVMYVMRRRHRFDDEEEAAYFEKIPDANDFSNSSSFLGGSPRTTVPTTAAGTSAYPDRTTHYGTSANGDTMDDPQVYPMDYPPGTALARAATQRGAYQYTGQLGGVDYGYPPQPAALGSHPFADPVNVQQPGGAPPVTFQGAEYVMDTPYDDAVYTGVAQ</sequence>
<feature type="compositionally biased region" description="Low complexity" evidence="1">
    <location>
        <begin position="83"/>
        <end position="152"/>
    </location>
</feature>
<proteinExistence type="predicted"/>
<gene>
    <name evidence="3" type="ORF">CERSUDRAFT_111494</name>
</gene>
<organism evidence="3 4">
    <name type="scientific">Ceriporiopsis subvermispora (strain B)</name>
    <name type="common">White-rot fungus</name>
    <name type="synonym">Gelatoporia subvermispora</name>
    <dbReference type="NCBI Taxonomy" id="914234"/>
    <lineage>
        <taxon>Eukaryota</taxon>
        <taxon>Fungi</taxon>
        <taxon>Dikarya</taxon>
        <taxon>Basidiomycota</taxon>
        <taxon>Agaricomycotina</taxon>
        <taxon>Agaricomycetes</taxon>
        <taxon>Polyporales</taxon>
        <taxon>Gelatoporiaceae</taxon>
        <taxon>Gelatoporia</taxon>
    </lineage>
</organism>
<feature type="region of interest" description="Disordered" evidence="1">
    <location>
        <begin position="172"/>
        <end position="201"/>
    </location>
</feature>
<protein>
    <recommendedName>
        <fullName evidence="5">Transmembrane protein</fullName>
    </recommendedName>
</protein>
<evidence type="ECO:0000313" key="3">
    <source>
        <dbReference type="EMBL" id="EMD40908.1"/>
    </source>
</evidence>
<keyword evidence="2" id="KW-0812">Transmembrane</keyword>
<accession>M2QV05</accession>
<dbReference type="OrthoDB" id="3258719at2759"/>
<reference evidence="3 4" key="1">
    <citation type="journal article" date="2012" name="Proc. Natl. Acad. Sci. U.S.A.">
        <title>Comparative genomics of Ceriporiopsis subvermispora and Phanerochaete chrysosporium provide insight into selective ligninolysis.</title>
        <authorList>
            <person name="Fernandez-Fueyo E."/>
            <person name="Ruiz-Duenas F.J."/>
            <person name="Ferreira P."/>
            <person name="Floudas D."/>
            <person name="Hibbett D.S."/>
            <person name="Canessa P."/>
            <person name="Larrondo L.F."/>
            <person name="James T.Y."/>
            <person name="Seelenfreund D."/>
            <person name="Lobos S."/>
            <person name="Polanco R."/>
            <person name="Tello M."/>
            <person name="Honda Y."/>
            <person name="Watanabe T."/>
            <person name="Watanabe T."/>
            <person name="Ryu J.S."/>
            <person name="Kubicek C.P."/>
            <person name="Schmoll M."/>
            <person name="Gaskell J."/>
            <person name="Hammel K.E."/>
            <person name="St John F.J."/>
            <person name="Vanden Wymelenberg A."/>
            <person name="Sabat G."/>
            <person name="Splinter BonDurant S."/>
            <person name="Syed K."/>
            <person name="Yadav J.S."/>
            <person name="Doddapaneni H."/>
            <person name="Subramanian V."/>
            <person name="Lavin J.L."/>
            <person name="Oguiza J.A."/>
            <person name="Perez G."/>
            <person name="Pisabarro A.G."/>
            <person name="Ramirez L."/>
            <person name="Santoyo F."/>
            <person name="Master E."/>
            <person name="Coutinho P.M."/>
            <person name="Henrissat B."/>
            <person name="Lombard V."/>
            <person name="Magnuson J.K."/>
            <person name="Kuees U."/>
            <person name="Hori C."/>
            <person name="Igarashi K."/>
            <person name="Samejima M."/>
            <person name="Held B.W."/>
            <person name="Barry K.W."/>
            <person name="LaButti K.M."/>
            <person name="Lapidus A."/>
            <person name="Lindquist E.A."/>
            <person name="Lucas S.M."/>
            <person name="Riley R."/>
            <person name="Salamov A.A."/>
            <person name="Hoffmeister D."/>
            <person name="Schwenk D."/>
            <person name="Hadar Y."/>
            <person name="Yarden O."/>
            <person name="de Vries R.P."/>
            <person name="Wiebenga A."/>
            <person name="Stenlid J."/>
            <person name="Eastwood D."/>
            <person name="Grigoriev I.V."/>
            <person name="Berka R.M."/>
            <person name="Blanchette R.A."/>
            <person name="Kersten P."/>
            <person name="Martinez A.T."/>
            <person name="Vicuna R."/>
            <person name="Cullen D."/>
        </authorList>
    </citation>
    <scope>NUCLEOTIDE SEQUENCE [LARGE SCALE GENOMIC DNA]</scope>
    <source>
        <strain evidence="3 4">B</strain>
    </source>
</reference>
<feature type="compositionally biased region" description="Polar residues" evidence="1">
    <location>
        <begin position="279"/>
        <end position="295"/>
    </location>
</feature>
<keyword evidence="2" id="KW-1133">Transmembrane helix</keyword>
<dbReference type="AlphaFoldDB" id="M2QV05"/>
<feature type="compositionally biased region" description="Polar residues" evidence="1">
    <location>
        <begin position="56"/>
        <end position="77"/>
    </location>
</feature>
<dbReference type="HOGENOM" id="CLU_696581_0_0_1"/>